<dbReference type="AlphaFoldDB" id="A0A2J6WIF1"/>
<proteinExistence type="predicted"/>
<keyword evidence="1" id="KW-0732">Signal</keyword>
<dbReference type="Proteomes" id="UP000242288">
    <property type="component" value="Unassembled WGS sequence"/>
</dbReference>
<evidence type="ECO:0000313" key="3">
    <source>
        <dbReference type="Proteomes" id="UP000242288"/>
    </source>
</evidence>
<feature type="chain" id="PRO_5014440865" description="LPP20 lipoprotein" evidence="1">
    <location>
        <begin position="21"/>
        <end position="170"/>
    </location>
</feature>
<protein>
    <recommendedName>
        <fullName evidence="4">LPP20 lipoprotein</fullName>
    </recommendedName>
</protein>
<gene>
    <name evidence="2" type="ORF">C0186_05495</name>
</gene>
<dbReference type="Gene3D" id="3.30.1660.40">
    <property type="entry name" value="FlgT, N-terminal domain"/>
    <property type="match status" value="1"/>
</dbReference>
<reference evidence="2 3" key="1">
    <citation type="submission" date="2018-01" db="EMBL/GenBank/DDBJ databases">
        <title>Metagenomic assembled genomes from two thermal pools in the Uzon Caldera, Kamchatka, Russia.</title>
        <authorList>
            <person name="Wilkins L."/>
            <person name="Ettinger C."/>
        </authorList>
    </citation>
    <scope>NUCLEOTIDE SEQUENCE [LARGE SCALE GENOMIC DNA]</scope>
    <source>
        <strain evidence="2">ZAV-04</strain>
    </source>
</reference>
<evidence type="ECO:0000256" key="1">
    <source>
        <dbReference type="SAM" id="SignalP"/>
    </source>
</evidence>
<evidence type="ECO:0000313" key="2">
    <source>
        <dbReference type="EMBL" id="PMP70168.1"/>
    </source>
</evidence>
<name>A0A2J6WIF1_9BACT</name>
<comment type="caution">
    <text evidence="2">The sequence shown here is derived from an EMBL/GenBank/DDBJ whole genome shotgun (WGS) entry which is preliminary data.</text>
</comment>
<accession>A0A2J6WIF1</accession>
<feature type="signal peptide" evidence="1">
    <location>
        <begin position="1"/>
        <end position="20"/>
    </location>
</feature>
<organism evidence="2 3">
    <name type="scientific">Thermodesulfovibrio aggregans</name>
    <dbReference type="NCBI Taxonomy" id="86166"/>
    <lineage>
        <taxon>Bacteria</taxon>
        <taxon>Pseudomonadati</taxon>
        <taxon>Nitrospirota</taxon>
        <taxon>Thermodesulfovibrionia</taxon>
        <taxon>Thermodesulfovibrionales</taxon>
        <taxon>Thermodesulfovibrionaceae</taxon>
        <taxon>Thermodesulfovibrio</taxon>
    </lineage>
</organism>
<dbReference type="InterPro" id="IPR038180">
    <property type="entry name" value="FlgT_N_sf"/>
</dbReference>
<evidence type="ECO:0008006" key="4">
    <source>
        <dbReference type="Google" id="ProtNLM"/>
    </source>
</evidence>
<sequence>MKTSIFIIFLMIFFTCYAEAKIQCVDSEGDAAITGNDIPSAKAEAISRAKWNAVEQVAGIKIKAQTVVQNFILVDDAIVKKTEGVISKYNIKKEWKDRDSYKVILNVCVETNKVDDAVSKLALNNSLAVFIPAKKTKNEYHQLSMNEMEEENIQNNHINFRNRTSKSNGI</sequence>
<dbReference type="EMBL" id="PNIO01000046">
    <property type="protein sequence ID" value="PMP70168.1"/>
    <property type="molecule type" value="Genomic_DNA"/>
</dbReference>